<dbReference type="PROSITE" id="PS50920">
    <property type="entry name" value="SOLCAR"/>
    <property type="match status" value="1"/>
</dbReference>
<dbReference type="SUPFAM" id="SSF103506">
    <property type="entry name" value="Mitochondrial carrier"/>
    <property type="match status" value="1"/>
</dbReference>
<sequence length="146" mass="16067">MYKNVTEKKSKSQNDAAIPPYMKAVLGLLGGVMEACCVPPIDVIKTRSQLDRTRTYKGIIHFGTTVSRTEGVRALWKVLIPFATHLTLKYALRMGSNALFQSAFKDSKTGKISNCGRVFSSFGAGVLEAIVIDTPFEYLDFAVNIL</sequence>
<dbReference type="Gene3D" id="1.50.40.10">
    <property type="entry name" value="Mitochondrial carrier domain"/>
    <property type="match status" value="1"/>
</dbReference>
<dbReference type="GO" id="GO:0031966">
    <property type="term" value="C:mitochondrial membrane"/>
    <property type="evidence" value="ECO:0007669"/>
    <property type="project" value="UniProtKB-SubCell"/>
</dbReference>
<evidence type="ECO:0000256" key="9">
    <source>
        <dbReference type="PROSITE-ProRule" id="PRU00282"/>
    </source>
</evidence>
<gene>
    <name evidence="11" type="ORF">RCOM_0167750</name>
</gene>
<dbReference type="InterPro" id="IPR018108">
    <property type="entry name" value="MCP_transmembrane"/>
</dbReference>
<dbReference type="eggNOG" id="KOG0756">
    <property type="taxonomic scope" value="Eukaryota"/>
</dbReference>
<dbReference type="GO" id="GO:0005469">
    <property type="term" value="F:succinate:fumarate antiporter activity"/>
    <property type="evidence" value="ECO:0000318"/>
    <property type="project" value="GO_Central"/>
</dbReference>
<evidence type="ECO:0000256" key="2">
    <source>
        <dbReference type="ARBA" id="ARBA00006375"/>
    </source>
</evidence>
<proteinExistence type="inferred from homology"/>
<dbReference type="InterPro" id="IPR049563">
    <property type="entry name" value="TXTP-like"/>
</dbReference>
<evidence type="ECO:0000256" key="4">
    <source>
        <dbReference type="ARBA" id="ARBA00022692"/>
    </source>
</evidence>
<dbReference type="Pfam" id="PF00153">
    <property type="entry name" value="Mito_carr"/>
    <property type="match status" value="1"/>
</dbReference>
<evidence type="ECO:0000256" key="6">
    <source>
        <dbReference type="ARBA" id="ARBA00022989"/>
    </source>
</evidence>
<evidence type="ECO:0000256" key="7">
    <source>
        <dbReference type="ARBA" id="ARBA00023128"/>
    </source>
</evidence>
<dbReference type="EMBL" id="EQ974014">
    <property type="protein sequence ID" value="EEF35609.1"/>
    <property type="molecule type" value="Genomic_DNA"/>
</dbReference>
<protein>
    <submittedName>
        <fullName evidence="11">Tricarboxylate transport protein, putative</fullName>
    </submittedName>
</protein>
<keyword evidence="5" id="KW-0677">Repeat</keyword>
<evidence type="ECO:0000256" key="10">
    <source>
        <dbReference type="RuleBase" id="RU000488"/>
    </source>
</evidence>
<accession>B9SLA9</accession>
<dbReference type="PANTHER" id="PTHR45788:SF2">
    <property type="entry name" value="SUCCINATE_FUMARATE MITOCHONDRIAL TRANSPORTER"/>
    <property type="match status" value="1"/>
</dbReference>
<comment type="subcellular location">
    <subcellularLocation>
        <location evidence="1">Mitochondrion membrane</location>
        <topology evidence="1">Multi-pass membrane protein</topology>
    </subcellularLocation>
</comment>
<keyword evidence="8 9" id="KW-0472">Membrane</keyword>
<keyword evidence="4 9" id="KW-0812">Transmembrane</keyword>
<name>B9SLA9_RICCO</name>
<evidence type="ECO:0000256" key="8">
    <source>
        <dbReference type="ARBA" id="ARBA00023136"/>
    </source>
</evidence>
<dbReference type="Proteomes" id="UP000008311">
    <property type="component" value="Unassembled WGS sequence"/>
</dbReference>
<keyword evidence="6" id="KW-1133">Transmembrane helix</keyword>
<keyword evidence="3 10" id="KW-0813">Transport</keyword>
<dbReference type="PANTHER" id="PTHR45788">
    <property type="entry name" value="SUCCINATE/FUMARATE MITOCHONDRIAL TRANSPORTER-RELATED"/>
    <property type="match status" value="1"/>
</dbReference>
<dbReference type="InParanoid" id="B9SLA9"/>
<dbReference type="GO" id="GO:0015741">
    <property type="term" value="P:fumarate transport"/>
    <property type="evidence" value="ECO:0000318"/>
    <property type="project" value="GO_Central"/>
</dbReference>
<keyword evidence="7" id="KW-0496">Mitochondrion</keyword>
<reference evidence="12" key="1">
    <citation type="journal article" date="2010" name="Nat. Biotechnol.">
        <title>Draft genome sequence of the oilseed species Ricinus communis.</title>
        <authorList>
            <person name="Chan A.P."/>
            <person name="Crabtree J."/>
            <person name="Zhao Q."/>
            <person name="Lorenzi H."/>
            <person name="Orvis J."/>
            <person name="Puiu D."/>
            <person name="Melake-Berhan A."/>
            <person name="Jones K.M."/>
            <person name="Redman J."/>
            <person name="Chen G."/>
            <person name="Cahoon E.B."/>
            <person name="Gedil M."/>
            <person name="Stanke M."/>
            <person name="Haas B.J."/>
            <person name="Wortman J.R."/>
            <person name="Fraser-Liggett C.M."/>
            <person name="Ravel J."/>
            <person name="Rabinowicz P.D."/>
        </authorList>
    </citation>
    <scope>NUCLEOTIDE SEQUENCE [LARGE SCALE GENOMIC DNA]</scope>
    <source>
        <strain evidence="12">cv. Hale</strain>
    </source>
</reference>
<evidence type="ECO:0000256" key="5">
    <source>
        <dbReference type="ARBA" id="ARBA00022737"/>
    </source>
</evidence>
<feature type="repeat" description="Solcar" evidence="9">
    <location>
        <begin position="18"/>
        <end position="103"/>
    </location>
</feature>
<evidence type="ECO:0000256" key="3">
    <source>
        <dbReference type="ARBA" id="ARBA00022448"/>
    </source>
</evidence>
<keyword evidence="12" id="KW-1185">Reference proteome</keyword>
<dbReference type="AlphaFoldDB" id="B9SLA9"/>
<comment type="similarity">
    <text evidence="2 10">Belongs to the mitochondrial carrier (TC 2.A.29) family.</text>
</comment>
<evidence type="ECO:0000313" key="12">
    <source>
        <dbReference type="Proteomes" id="UP000008311"/>
    </source>
</evidence>
<evidence type="ECO:0000256" key="1">
    <source>
        <dbReference type="ARBA" id="ARBA00004225"/>
    </source>
</evidence>
<organism evidence="11 12">
    <name type="scientific">Ricinus communis</name>
    <name type="common">Castor bean</name>
    <dbReference type="NCBI Taxonomy" id="3988"/>
    <lineage>
        <taxon>Eukaryota</taxon>
        <taxon>Viridiplantae</taxon>
        <taxon>Streptophyta</taxon>
        <taxon>Embryophyta</taxon>
        <taxon>Tracheophyta</taxon>
        <taxon>Spermatophyta</taxon>
        <taxon>Magnoliopsida</taxon>
        <taxon>eudicotyledons</taxon>
        <taxon>Gunneridae</taxon>
        <taxon>Pentapetalae</taxon>
        <taxon>rosids</taxon>
        <taxon>fabids</taxon>
        <taxon>Malpighiales</taxon>
        <taxon>Euphorbiaceae</taxon>
        <taxon>Acalyphoideae</taxon>
        <taxon>Acalypheae</taxon>
        <taxon>Ricinus</taxon>
    </lineage>
</organism>
<dbReference type="GO" id="GO:0015744">
    <property type="term" value="P:succinate transport"/>
    <property type="evidence" value="ECO:0000318"/>
    <property type="project" value="GO_Central"/>
</dbReference>
<dbReference type="STRING" id="3988.B9SLA9"/>
<evidence type="ECO:0000313" key="11">
    <source>
        <dbReference type="EMBL" id="EEF35609.1"/>
    </source>
</evidence>
<dbReference type="InterPro" id="IPR023395">
    <property type="entry name" value="MCP_dom_sf"/>
</dbReference>
<dbReference type="GO" id="GO:0005739">
    <property type="term" value="C:mitochondrion"/>
    <property type="evidence" value="ECO:0000318"/>
    <property type="project" value="GO_Central"/>
</dbReference>